<dbReference type="Proteomes" id="UP000070133">
    <property type="component" value="Unassembled WGS sequence"/>
</dbReference>
<feature type="region of interest" description="Disordered" evidence="1">
    <location>
        <begin position="391"/>
        <end position="458"/>
    </location>
</feature>
<evidence type="ECO:0000313" key="3">
    <source>
        <dbReference type="Proteomes" id="UP000070133"/>
    </source>
</evidence>
<keyword evidence="3" id="KW-1185">Reference proteome</keyword>
<feature type="compositionally biased region" description="Polar residues" evidence="1">
    <location>
        <begin position="199"/>
        <end position="211"/>
    </location>
</feature>
<feature type="compositionally biased region" description="Low complexity" evidence="1">
    <location>
        <begin position="507"/>
        <end position="517"/>
    </location>
</feature>
<feature type="region of interest" description="Disordered" evidence="1">
    <location>
        <begin position="505"/>
        <end position="639"/>
    </location>
</feature>
<name>A0A139HT31_9PEZI</name>
<dbReference type="OrthoDB" id="3650932at2759"/>
<feature type="compositionally biased region" description="Low complexity" evidence="1">
    <location>
        <begin position="529"/>
        <end position="541"/>
    </location>
</feature>
<feature type="region of interest" description="Disordered" evidence="1">
    <location>
        <begin position="164"/>
        <end position="242"/>
    </location>
</feature>
<reference evidence="2 3" key="1">
    <citation type="submission" date="2015-07" db="EMBL/GenBank/DDBJ databases">
        <title>Comparative genomics of the Sigatoka disease complex on banana suggests a link between parallel evolutionary changes in Pseudocercospora fijiensis and Pseudocercospora eumusae and increased virulence on the banana host.</title>
        <authorList>
            <person name="Chang T.-C."/>
            <person name="Salvucci A."/>
            <person name="Crous P.W."/>
            <person name="Stergiopoulos I."/>
        </authorList>
    </citation>
    <scope>NUCLEOTIDE SEQUENCE [LARGE SCALE GENOMIC DNA]</scope>
    <source>
        <strain evidence="2 3">CBS 114824</strain>
    </source>
</reference>
<organism evidence="2 3">
    <name type="scientific">Pseudocercospora eumusae</name>
    <dbReference type="NCBI Taxonomy" id="321146"/>
    <lineage>
        <taxon>Eukaryota</taxon>
        <taxon>Fungi</taxon>
        <taxon>Dikarya</taxon>
        <taxon>Ascomycota</taxon>
        <taxon>Pezizomycotina</taxon>
        <taxon>Dothideomycetes</taxon>
        <taxon>Dothideomycetidae</taxon>
        <taxon>Mycosphaerellales</taxon>
        <taxon>Mycosphaerellaceae</taxon>
        <taxon>Pseudocercospora</taxon>
    </lineage>
</organism>
<proteinExistence type="predicted"/>
<feature type="region of interest" description="Disordered" evidence="1">
    <location>
        <begin position="656"/>
        <end position="676"/>
    </location>
</feature>
<evidence type="ECO:0000256" key="1">
    <source>
        <dbReference type="SAM" id="MobiDB-lite"/>
    </source>
</evidence>
<gene>
    <name evidence="2" type="ORF">AC578_5626</name>
</gene>
<dbReference type="AlphaFoldDB" id="A0A139HT31"/>
<feature type="region of interest" description="Disordered" evidence="1">
    <location>
        <begin position="284"/>
        <end position="339"/>
    </location>
</feature>
<feature type="compositionally biased region" description="Polar residues" evidence="1">
    <location>
        <begin position="580"/>
        <end position="595"/>
    </location>
</feature>
<feature type="region of interest" description="Disordered" evidence="1">
    <location>
        <begin position="1"/>
        <end position="31"/>
    </location>
</feature>
<dbReference type="EMBL" id="LFZN01000011">
    <property type="protein sequence ID" value="KXT05621.1"/>
    <property type="molecule type" value="Genomic_DNA"/>
</dbReference>
<feature type="compositionally biased region" description="Polar residues" evidence="1">
    <location>
        <begin position="296"/>
        <end position="333"/>
    </location>
</feature>
<comment type="caution">
    <text evidence="2">The sequence shown here is derived from an EMBL/GenBank/DDBJ whole genome shotgun (WGS) entry which is preliminary data.</text>
</comment>
<protein>
    <submittedName>
        <fullName evidence="2">Uncharacterized protein</fullName>
    </submittedName>
</protein>
<feature type="compositionally biased region" description="Polar residues" evidence="1">
    <location>
        <begin position="1"/>
        <end position="16"/>
    </location>
</feature>
<evidence type="ECO:0000313" key="2">
    <source>
        <dbReference type="EMBL" id="KXT05621.1"/>
    </source>
</evidence>
<sequence length="676" mass="74005">MTQTSYRNSQEVQSQGQDRRRAYHTSQRESRAFQMSMECQLSPAFDRSLFQAPITVYEQTPELNELHERLQTAKAGPRAWDGRRLRSMNSDEHEWAALAGRSSASSFDPGAAVFVPRARFGSTTTASVEGSTRNVPDNDLTESRDSLEAGVNLRLRSSFERNSQYHRRLDSRTSVASRNASVYAPRSMATQARRRSRNYEQNNTGPFSASGSERHSSTRAPPTSFAARRGSGSQRPVIFPCRDSSRRNLATFERSRRASGVGATSGITAASSLSVSLLNIPKDIDSGRQMPRSISPAFSTSSRSTPNLLRSPPHSTSEVRTRSNSFTWSQTGQGEVETATKSMRDISLGQHDQMPTINPDLLDIQSGSALDRLLNNQHSPLDELTQQLTQQLSRMNSGRPRSVGRSFERLPGSRPRISLLNGDPFRQDSSPERPSSSDTHDGYQTHYPPPSTSKNRDSILSTLSTDEDPVALSLALPSPVLTSPHQTASSPIHLPSTPATALRERAISSTSSTSISSPVRGSEWMSSGTRPTRPTATPRLTVYNDSRPADLQPQTPADIARSTARRRAGTASSHGSRASNTYTGSPAVPSSSNRHTYPAATPPQAGGVTPARVQVPSTGRSGVGVSARAEERPDENDVEEALDMLEEDRRVWMERREGGVLDTTPPAEGRFERYLE</sequence>
<feature type="compositionally biased region" description="Polar residues" evidence="1">
    <location>
        <begin position="123"/>
        <end position="135"/>
    </location>
</feature>
<accession>A0A139HT31</accession>
<feature type="region of interest" description="Disordered" evidence="1">
    <location>
        <begin position="123"/>
        <end position="146"/>
    </location>
</feature>
<feature type="compositionally biased region" description="Low complexity" evidence="1">
    <location>
        <begin position="569"/>
        <end position="579"/>
    </location>
</feature>